<gene>
    <name evidence="3" type="ORF">METZ01_LOCUS498973</name>
</gene>
<reference evidence="3" key="1">
    <citation type="submission" date="2018-05" db="EMBL/GenBank/DDBJ databases">
        <authorList>
            <person name="Lanie J.A."/>
            <person name="Ng W.-L."/>
            <person name="Kazmierczak K.M."/>
            <person name="Andrzejewski T.M."/>
            <person name="Davidsen T.M."/>
            <person name="Wayne K.J."/>
            <person name="Tettelin H."/>
            <person name="Glass J.I."/>
            <person name="Rusch D."/>
            <person name="Podicherti R."/>
            <person name="Tsui H.-C.T."/>
            <person name="Winkler M.E."/>
        </authorList>
    </citation>
    <scope>NUCLEOTIDE SEQUENCE</scope>
</reference>
<name>A0A383DP73_9ZZZZ</name>
<accession>A0A383DP73</accession>
<dbReference type="InterPro" id="IPR013105">
    <property type="entry name" value="TPR_2"/>
</dbReference>
<dbReference type="AlphaFoldDB" id="A0A383DP73"/>
<keyword evidence="1" id="KW-0677">Repeat</keyword>
<dbReference type="SUPFAM" id="SSF48452">
    <property type="entry name" value="TPR-like"/>
    <property type="match status" value="1"/>
</dbReference>
<sequence>VILKPSASIYRMLGASYYNQKLYEKSIESYESSLILDPSSLKTKEKLGSLCFQIGLKYYKNGQRKQGLIYIEKASLLGNNTAIELLSNNPLRSTDFK</sequence>
<dbReference type="Pfam" id="PF07719">
    <property type="entry name" value="TPR_2"/>
    <property type="match status" value="1"/>
</dbReference>
<evidence type="ECO:0000256" key="1">
    <source>
        <dbReference type="ARBA" id="ARBA00022737"/>
    </source>
</evidence>
<keyword evidence="2" id="KW-0802">TPR repeat</keyword>
<proteinExistence type="predicted"/>
<evidence type="ECO:0000256" key="2">
    <source>
        <dbReference type="ARBA" id="ARBA00022803"/>
    </source>
</evidence>
<evidence type="ECO:0000313" key="3">
    <source>
        <dbReference type="EMBL" id="SVE46119.1"/>
    </source>
</evidence>
<dbReference type="EMBL" id="UINC01218897">
    <property type="protein sequence ID" value="SVE46119.1"/>
    <property type="molecule type" value="Genomic_DNA"/>
</dbReference>
<organism evidence="3">
    <name type="scientific">marine metagenome</name>
    <dbReference type="NCBI Taxonomy" id="408172"/>
    <lineage>
        <taxon>unclassified sequences</taxon>
        <taxon>metagenomes</taxon>
        <taxon>ecological metagenomes</taxon>
    </lineage>
</organism>
<dbReference type="InterPro" id="IPR011990">
    <property type="entry name" value="TPR-like_helical_dom_sf"/>
</dbReference>
<dbReference type="Gene3D" id="1.25.40.10">
    <property type="entry name" value="Tetratricopeptide repeat domain"/>
    <property type="match status" value="1"/>
</dbReference>
<dbReference type="SMART" id="SM00028">
    <property type="entry name" value="TPR"/>
    <property type="match status" value="2"/>
</dbReference>
<dbReference type="InterPro" id="IPR019734">
    <property type="entry name" value="TPR_rpt"/>
</dbReference>
<dbReference type="PROSITE" id="PS50005">
    <property type="entry name" value="TPR"/>
    <property type="match status" value="1"/>
</dbReference>
<protein>
    <submittedName>
        <fullName evidence="3">Uncharacterized protein</fullName>
    </submittedName>
</protein>
<feature type="non-terminal residue" evidence="3">
    <location>
        <position position="1"/>
    </location>
</feature>